<dbReference type="Pfam" id="PF02224">
    <property type="entry name" value="Cytidylate_kin"/>
    <property type="match status" value="1"/>
</dbReference>
<evidence type="ECO:0000256" key="4">
    <source>
        <dbReference type="ARBA" id="ARBA00022777"/>
    </source>
</evidence>
<dbReference type="CDD" id="cd02020">
    <property type="entry name" value="CMPK"/>
    <property type="match status" value="1"/>
</dbReference>
<dbReference type="InterPro" id="IPR027417">
    <property type="entry name" value="P-loop_NTPase"/>
</dbReference>
<keyword evidence="4 8" id="KW-0418">Kinase</keyword>
<dbReference type="Proteomes" id="UP000008561">
    <property type="component" value="Chromosome"/>
</dbReference>
<dbReference type="NCBIfam" id="TIGR00017">
    <property type="entry name" value="cmk"/>
    <property type="match status" value="1"/>
</dbReference>
<dbReference type="GO" id="GO:0015949">
    <property type="term" value="P:nucleobase-containing small molecule interconversion"/>
    <property type="evidence" value="ECO:0007669"/>
    <property type="project" value="TreeGrafter"/>
</dbReference>
<evidence type="ECO:0000256" key="7">
    <source>
        <dbReference type="ARBA" id="ARBA00048478"/>
    </source>
</evidence>
<reference evidence="10 11" key="1">
    <citation type="submission" date="2007-10" db="EMBL/GenBank/DDBJ databases">
        <title>Complete sequence of Desulfococcus oleovorans Hxd3.</title>
        <authorList>
            <consortium name="US DOE Joint Genome Institute"/>
            <person name="Copeland A."/>
            <person name="Lucas S."/>
            <person name="Lapidus A."/>
            <person name="Barry K."/>
            <person name="Glavina del Rio T."/>
            <person name="Dalin E."/>
            <person name="Tice H."/>
            <person name="Pitluck S."/>
            <person name="Kiss H."/>
            <person name="Brettin T."/>
            <person name="Bruce D."/>
            <person name="Detter J.C."/>
            <person name="Han C."/>
            <person name="Schmutz J."/>
            <person name="Larimer F."/>
            <person name="Land M."/>
            <person name="Hauser L."/>
            <person name="Kyrpides N."/>
            <person name="Kim E."/>
            <person name="Wawrik B."/>
            <person name="Richardson P."/>
        </authorList>
    </citation>
    <scope>NUCLEOTIDE SEQUENCE [LARGE SCALE GENOMIC DNA]</scope>
    <source>
        <strain evidence="11">DSM 6200 / JCM 39069 / Hxd3</strain>
    </source>
</reference>
<gene>
    <name evidence="8" type="primary">cmk</name>
    <name evidence="10" type="ordered locus">Dole_1982</name>
</gene>
<evidence type="ECO:0000259" key="9">
    <source>
        <dbReference type="Pfam" id="PF02224"/>
    </source>
</evidence>
<organism evidence="10 11">
    <name type="scientific">Desulfosudis oleivorans (strain DSM 6200 / JCM 39069 / Hxd3)</name>
    <name type="common">Desulfococcus oleovorans</name>
    <dbReference type="NCBI Taxonomy" id="96561"/>
    <lineage>
        <taxon>Bacteria</taxon>
        <taxon>Pseudomonadati</taxon>
        <taxon>Thermodesulfobacteriota</taxon>
        <taxon>Desulfobacteria</taxon>
        <taxon>Desulfobacterales</taxon>
        <taxon>Desulfosudaceae</taxon>
        <taxon>Desulfosudis</taxon>
    </lineage>
</organism>
<dbReference type="KEGG" id="dol:Dole_1982"/>
<dbReference type="Gene3D" id="3.40.50.300">
    <property type="entry name" value="P-loop containing nucleotide triphosphate hydrolases"/>
    <property type="match status" value="1"/>
</dbReference>
<dbReference type="GO" id="GO:0005829">
    <property type="term" value="C:cytosol"/>
    <property type="evidence" value="ECO:0007669"/>
    <property type="project" value="TreeGrafter"/>
</dbReference>
<feature type="binding site" evidence="8">
    <location>
        <begin position="10"/>
        <end position="18"/>
    </location>
    <ligand>
        <name>ATP</name>
        <dbReference type="ChEBI" id="CHEBI:30616"/>
    </ligand>
</feature>
<dbReference type="HAMAP" id="MF_00238">
    <property type="entry name" value="Cytidyl_kinase_type1"/>
    <property type="match status" value="1"/>
</dbReference>
<dbReference type="InterPro" id="IPR011994">
    <property type="entry name" value="Cytidylate_kinase_dom"/>
</dbReference>
<keyword evidence="3 8" id="KW-0547">Nucleotide-binding</keyword>
<comment type="similarity">
    <text evidence="1 8">Belongs to the cytidylate kinase family. Type 1 subfamily.</text>
</comment>
<evidence type="ECO:0000313" key="10">
    <source>
        <dbReference type="EMBL" id="ABW67786.1"/>
    </source>
</evidence>
<dbReference type="AlphaFoldDB" id="A8ZTA3"/>
<evidence type="ECO:0000256" key="1">
    <source>
        <dbReference type="ARBA" id="ARBA00009427"/>
    </source>
</evidence>
<evidence type="ECO:0000313" key="11">
    <source>
        <dbReference type="Proteomes" id="UP000008561"/>
    </source>
</evidence>
<dbReference type="OrthoDB" id="9807434at2"/>
<dbReference type="eggNOG" id="COG0283">
    <property type="taxonomic scope" value="Bacteria"/>
</dbReference>
<comment type="catalytic activity">
    <reaction evidence="7 8">
        <text>CMP + ATP = CDP + ADP</text>
        <dbReference type="Rhea" id="RHEA:11600"/>
        <dbReference type="ChEBI" id="CHEBI:30616"/>
        <dbReference type="ChEBI" id="CHEBI:58069"/>
        <dbReference type="ChEBI" id="CHEBI:60377"/>
        <dbReference type="ChEBI" id="CHEBI:456216"/>
        <dbReference type="EC" id="2.7.4.25"/>
    </reaction>
</comment>
<dbReference type="EMBL" id="CP000859">
    <property type="protein sequence ID" value="ABW67786.1"/>
    <property type="molecule type" value="Genomic_DNA"/>
</dbReference>
<accession>A8ZTA3</accession>
<sequence>MKPLLITIDGPAGAGKTTVSKALARCLGYRYVDTGALYRGVALAAKEKGVAPEDDDGLERLCTGLRLRFVVNEDGSRLFDGDRDISGLIRTSEISMLASAVSARPVVRKFLFDLQRRLGEEKNAVFEGRDMGTVVFPEAEVKFFLDASVEERARRRYDERSADETRTLEQIAEEIRTRDHNDRTRSHAPLKPANDAILLDSTAISIDQVVQSMLSRIKQVDF</sequence>
<dbReference type="STRING" id="96561.Dole_1982"/>
<dbReference type="SUPFAM" id="SSF52540">
    <property type="entry name" value="P-loop containing nucleoside triphosphate hydrolases"/>
    <property type="match status" value="1"/>
</dbReference>
<comment type="subcellular location">
    <subcellularLocation>
        <location evidence="8">Cytoplasm</location>
    </subcellularLocation>
</comment>
<keyword evidence="2 8" id="KW-0808">Transferase</keyword>
<dbReference type="PANTHER" id="PTHR21299">
    <property type="entry name" value="CYTIDYLATE KINASE/PANTOATE-BETA-ALANINE LIGASE"/>
    <property type="match status" value="1"/>
</dbReference>
<dbReference type="InterPro" id="IPR003136">
    <property type="entry name" value="Cytidylate_kin"/>
</dbReference>
<dbReference type="PANTHER" id="PTHR21299:SF2">
    <property type="entry name" value="CYTIDYLATE KINASE"/>
    <property type="match status" value="1"/>
</dbReference>
<evidence type="ECO:0000256" key="5">
    <source>
        <dbReference type="ARBA" id="ARBA00022840"/>
    </source>
</evidence>
<comment type="catalytic activity">
    <reaction evidence="6 8">
        <text>dCMP + ATP = dCDP + ADP</text>
        <dbReference type="Rhea" id="RHEA:25094"/>
        <dbReference type="ChEBI" id="CHEBI:30616"/>
        <dbReference type="ChEBI" id="CHEBI:57566"/>
        <dbReference type="ChEBI" id="CHEBI:58593"/>
        <dbReference type="ChEBI" id="CHEBI:456216"/>
        <dbReference type="EC" id="2.7.4.25"/>
    </reaction>
</comment>
<dbReference type="GO" id="GO:0006220">
    <property type="term" value="P:pyrimidine nucleotide metabolic process"/>
    <property type="evidence" value="ECO:0007669"/>
    <property type="project" value="UniProtKB-UniRule"/>
</dbReference>
<dbReference type="GO" id="GO:0036430">
    <property type="term" value="F:CMP kinase activity"/>
    <property type="evidence" value="ECO:0007669"/>
    <property type="project" value="RHEA"/>
</dbReference>
<name>A8ZTA3_DESOH</name>
<evidence type="ECO:0000256" key="8">
    <source>
        <dbReference type="HAMAP-Rule" id="MF_00238"/>
    </source>
</evidence>
<dbReference type="EC" id="2.7.4.25" evidence="8"/>
<feature type="domain" description="Cytidylate kinase" evidence="9">
    <location>
        <begin position="6"/>
        <end position="219"/>
    </location>
</feature>
<keyword evidence="8" id="KW-0963">Cytoplasm</keyword>
<evidence type="ECO:0000256" key="2">
    <source>
        <dbReference type="ARBA" id="ARBA00022679"/>
    </source>
</evidence>
<evidence type="ECO:0000256" key="6">
    <source>
        <dbReference type="ARBA" id="ARBA00047615"/>
    </source>
</evidence>
<dbReference type="HOGENOM" id="CLU_079959_0_2_7"/>
<dbReference type="RefSeq" id="WP_012175398.1">
    <property type="nucleotide sequence ID" value="NC_009943.1"/>
</dbReference>
<proteinExistence type="inferred from homology"/>
<dbReference type="GO" id="GO:0036431">
    <property type="term" value="F:dCMP kinase activity"/>
    <property type="evidence" value="ECO:0007669"/>
    <property type="project" value="InterPro"/>
</dbReference>
<dbReference type="GO" id="GO:0005524">
    <property type="term" value="F:ATP binding"/>
    <property type="evidence" value="ECO:0007669"/>
    <property type="project" value="UniProtKB-UniRule"/>
</dbReference>
<keyword evidence="11" id="KW-1185">Reference proteome</keyword>
<protein>
    <recommendedName>
        <fullName evidence="8">Cytidylate kinase</fullName>
        <shortName evidence="8">CK</shortName>
        <ecNumber evidence="8">2.7.4.25</ecNumber>
    </recommendedName>
    <alternativeName>
        <fullName evidence="8">Cytidine monophosphate kinase</fullName>
        <shortName evidence="8">CMP kinase</shortName>
    </alternativeName>
</protein>
<evidence type="ECO:0000256" key="3">
    <source>
        <dbReference type="ARBA" id="ARBA00022741"/>
    </source>
</evidence>
<keyword evidence="5 8" id="KW-0067">ATP-binding</keyword>